<proteinExistence type="predicted"/>
<reference evidence="2" key="1">
    <citation type="submission" date="2014-12" db="EMBL/GenBank/DDBJ databases">
        <title>Insight into the proteome of Arion vulgaris.</title>
        <authorList>
            <person name="Aradska J."/>
            <person name="Bulat T."/>
            <person name="Smidak R."/>
            <person name="Sarate P."/>
            <person name="Gangsoo J."/>
            <person name="Sialana F."/>
            <person name="Bilban M."/>
            <person name="Lubec G."/>
        </authorList>
    </citation>
    <scope>NUCLEOTIDE SEQUENCE</scope>
    <source>
        <tissue evidence="2">Skin</tissue>
    </source>
</reference>
<evidence type="ECO:0000256" key="1">
    <source>
        <dbReference type="SAM" id="MobiDB-lite"/>
    </source>
</evidence>
<feature type="compositionally biased region" description="Low complexity" evidence="1">
    <location>
        <begin position="112"/>
        <end position="123"/>
    </location>
</feature>
<feature type="non-terminal residue" evidence="2">
    <location>
        <position position="1"/>
    </location>
</feature>
<gene>
    <name evidence="2" type="primary">ORF14095</name>
</gene>
<feature type="region of interest" description="Disordered" evidence="1">
    <location>
        <begin position="103"/>
        <end position="135"/>
    </location>
</feature>
<dbReference type="EMBL" id="HACG01004822">
    <property type="protein sequence ID" value="CEK51687.1"/>
    <property type="molecule type" value="Transcribed_RNA"/>
</dbReference>
<accession>A0A0B6Y5T3</accession>
<evidence type="ECO:0000313" key="2">
    <source>
        <dbReference type="EMBL" id="CEK51687.1"/>
    </source>
</evidence>
<organism evidence="2">
    <name type="scientific">Arion vulgaris</name>
    <dbReference type="NCBI Taxonomy" id="1028688"/>
    <lineage>
        <taxon>Eukaryota</taxon>
        <taxon>Metazoa</taxon>
        <taxon>Spiralia</taxon>
        <taxon>Lophotrochozoa</taxon>
        <taxon>Mollusca</taxon>
        <taxon>Gastropoda</taxon>
        <taxon>Heterobranchia</taxon>
        <taxon>Euthyneura</taxon>
        <taxon>Panpulmonata</taxon>
        <taxon>Eupulmonata</taxon>
        <taxon>Stylommatophora</taxon>
        <taxon>Helicina</taxon>
        <taxon>Arionoidea</taxon>
        <taxon>Arionidae</taxon>
        <taxon>Arion</taxon>
    </lineage>
</organism>
<protein>
    <submittedName>
        <fullName evidence="2">Uncharacterized protein</fullName>
    </submittedName>
</protein>
<feature type="compositionally biased region" description="Polar residues" evidence="1">
    <location>
        <begin position="124"/>
        <end position="135"/>
    </location>
</feature>
<dbReference type="AlphaFoldDB" id="A0A0B6Y5T3"/>
<feature type="non-terminal residue" evidence="2">
    <location>
        <position position="135"/>
    </location>
</feature>
<sequence>QLIKFTGKEECNNKQGMMDGDTKAYFDEVIRGSALFGLLPDGEEEDLENSVKENEDAFFSGTMMGADDILSDDTEESSTKFQLSRLLLTKKVAEAFMFKSDMNTVDDDDDVTPSATDTTSSTSWGASILQSSQKA</sequence>
<name>A0A0B6Y5T3_9EUPU</name>